<keyword evidence="5" id="KW-0677">Repeat</keyword>
<evidence type="ECO:0000256" key="1">
    <source>
        <dbReference type="ARBA" id="ARBA00004167"/>
    </source>
</evidence>
<feature type="region of interest" description="Disordered" evidence="14">
    <location>
        <begin position="2801"/>
        <end position="2835"/>
    </location>
</feature>
<dbReference type="GO" id="GO:0005911">
    <property type="term" value="C:cell-cell junction"/>
    <property type="evidence" value="ECO:0007669"/>
    <property type="project" value="TreeGrafter"/>
</dbReference>
<dbReference type="InterPro" id="IPR013320">
    <property type="entry name" value="ConA-like_dom_sf"/>
</dbReference>
<reference evidence="17" key="1">
    <citation type="submission" date="2020-04" db="EMBL/GenBank/DDBJ databases">
        <authorList>
            <person name="Alioto T."/>
            <person name="Alioto T."/>
            <person name="Gomez Garrido J."/>
        </authorList>
    </citation>
    <scope>NUCLEOTIDE SEQUENCE</scope>
    <source>
        <strain evidence="17">A484AB</strain>
    </source>
</reference>
<dbReference type="PROSITE" id="PS50026">
    <property type="entry name" value="EGF_3"/>
    <property type="match status" value="2"/>
</dbReference>
<dbReference type="SMART" id="SM00181">
    <property type="entry name" value="EGF"/>
    <property type="match status" value="3"/>
</dbReference>
<dbReference type="PROSITE" id="PS50025">
    <property type="entry name" value="LAM_G_DOMAIN"/>
    <property type="match status" value="2"/>
</dbReference>
<feature type="disulfide bond" evidence="13">
    <location>
        <begin position="2668"/>
        <end position="2677"/>
    </location>
</feature>
<evidence type="ECO:0000256" key="8">
    <source>
        <dbReference type="ARBA" id="ARBA00022989"/>
    </source>
</evidence>
<keyword evidence="18" id="KW-1185">Reference proteome</keyword>
<dbReference type="SUPFAM" id="SSF49899">
    <property type="entry name" value="Concanavalin A-like lectins/glucanases"/>
    <property type="match status" value="2"/>
</dbReference>
<keyword evidence="4 16" id="KW-0732">Signal</keyword>
<dbReference type="InterPro" id="IPR001791">
    <property type="entry name" value="Laminin_G"/>
</dbReference>
<feature type="region of interest" description="Disordered" evidence="14">
    <location>
        <begin position="182"/>
        <end position="209"/>
    </location>
</feature>
<dbReference type="Gene3D" id="2.60.40.60">
    <property type="entry name" value="Cadherins"/>
    <property type="match status" value="15"/>
</dbReference>
<evidence type="ECO:0000256" key="5">
    <source>
        <dbReference type="ARBA" id="ARBA00022737"/>
    </source>
</evidence>
<dbReference type="FunFam" id="2.60.40.60:FF:000024">
    <property type="entry name" value="FAT atypical cadherin 3"/>
    <property type="match status" value="2"/>
</dbReference>
<dbReference type="InterPro" id="IPR001881">
    <property type="entry name" value="EGF-like_Ca-bd_dom"/>
</dbReference>
<evidence type="ECO:0000313" key="17">
    <source>
        <dbReference type="EMBL" id="CAB3980813.1"/>
    </source>
</evidence>
<proteinExistence type="predicted"/>
<feature type="compositionally biased region" description="Polar residues" evidence="14">
    <location>
        <begin position="2804"/>
        <end position="2834"/>
    </location>
</feature>
<dbReference type="PANTHER" id="PTHR24025:SF23">
    <property type="entry name" value="NEURAL-CADHERIN"/>
    <property type="match status" value="1"/>
</dbReference>
<feature type="transmembrane region" description="Helical" evidence="15">
    <location>
        <begin position="2705"/>
        <end position="2725"/>
    </location>
</feature>
<keyword evidence="11" id="KW-0325">Glycoprotein</keyword>
<dbReference type="InterPro" id="IPR000152">
    <property type="entry name" value="EGF-type_Asp/Asn_hydroxyl_site"/>
</dbReference>
<dbReference type="CDD" id="cd11304">
    <property type="entry name" value="Cadherin_repeat"/>
    <property type="match status" value="14"/>
</dbReference>
<evidence type="ECO:0000256" key="6">
    <source>
        <dbReference type="ARBA" id="ARBA00022837"/>
    </source>
</evidence>
<keyword evidence="3 15" id="KW-0812">Transmembrane</keyword>
<gene>
    <name evidence="17" type="ORF">PACLA_8A014573</name>
</gene>
<dbReference type="SUPFAM" id="SSF49313">
    <property type="entry name" value="Cadherin-like"/>
    <property type="match status" value="15"/>
</dbReference>
<dbReference type="PROSITE" id="PS50268">
    <property type="entry name" value="CADHERIN_2"/>
    <property type="match status" value="15"/>
</dbReference>
<dbReference type="OrthoDB" id="6252479at2759"/>
<dbReference type="PANTHER" id="PTHR24025">
    <property type="entry name" value="DESMOGLEIN FAMILY MEMBER"/>
    <property type="match status" value="1"/>
</dbReference>
<accession>A0A7D9DBY1</accession>
<evidence type="ECO:0000256" key="10">
    <source>
        <dbReference type="ARBA" id="ARBA00023157"/>
    </source>
</evidence>
<feature type="signal peptide" evidence="16">
    <location>
        <begin position="1"/>
        <end position="19"/>
    </location>
</feature>
<dbReference type="Gene3D" id="2.60.120.200">
    <property type="match status" value="2"/>
</dbReference>
<evidence type="ECO:0000256" key="7">
    <source>
        <dbReference type="ARBA" id="ARBA00022889"/>
    </source>
</evidence>
<dbReference type="GO" id="GO:0007156">
    <property type="term" value="P:homophilic cell adhesion via plasma membrane adhesion molecules"/>
    <property type="evidence" value="ECO:0007669"/>
    <property type="project" value="InterPro"/>
</dbReference>
<evidence type="ECO:0000256" key="16">
    <source>
        <dbReference type="SAM" id="SignalP"/>
    </source>
</evidence>
<feature type="disulfide bond" evidence="13">
    <location>
        <begin position="2170"/>
        <end position="2179"/>
    </location>
</feature>
<keyword evidence="9 15" id="KW-0472">Membrane</keyword>
<dbReference type="PROSITE" id="PS00232">
    <property type="entry name" value="CADHERIN_1"/>
    <property type="match status" value="1"/>
</dbReference>
<dbReference type="CDD" id="cd00053">
    <property type="entry name" value="EGF"/>
    <property type="match status" value="1"/>
</dbReference>
<dbReference type="InterPro" id="IPR002126">
    <property type="entry name" value="Cadherin-like_dom"/>
</dbReference>
<evidence type="ECO:0000256" key="9">
    <source>
        <dbReference type="ARBA" id="ARBA00023136"/>
    </source>
</evidence>
<dbReference type="Gene3D" id="2.10.25.10">
    <property type="entry name" value="Laminin"/>
    <property type="match status" value="1"/>
</dbReference>
<dbReference type="SMART" id="SM00179">
    <property type="entry name" value="EGF_CA"/>
    <property type="match status" value="1"/>
</dbReference>
<feature type="region of interest" description="Disordered" evidence="14">
    <location>
        <begin position="97"/>
        <end position="145"/>
    </location>
</feature>
<evidence type="ECO:0000256" key="11">
    <source>
        <dbReference type="ARBA" id="ARBA00023180"/>
    </source>
</evidence>
<evidence type="ECO:0000256" key="13">
    <source>
        <dbReference type="PROSITE-ProRule" id="PRU00076"/>
    </source>
</evidence>
<sequence>MAWLYLALAYVLLFHRVQCDDANGETSLSDEINDIPLPSGDTVKQNTVNDRTSDISDIVNGRNAKLQSNFNADSVSDAKTTNRFETNFEYHSIQTFEESVAGEEKPSASTDVKSGATRKNLEESLTDRDKPLANAQPQNGLKSELSEKSVDHFEALLANLDKPYNLKTLLADQEKLFAGAQQPGGLEEELNGKNSDNFEEDENADLSGKNADNIKDLLLNEDKISASKDVNVGLLGASVDTLAQNPPNVTLLAKMRDLMNYEDFITDTFILDSFDWFDETSTVKSRIRRASEPYHYRRFQQPLRAYIPENSPPGTKVLEIPRNFDGLLEIVHPENSIFRVQSETGILQTTGTLDFEIQKVYNLIIRDSESDDSSFYSHDVIVYVTDENDNEPGFAMTSFTGHVNNASRVGSFVAQLNGSDPDSRERGRLGFIIGGRNSLFTVNPRTWVMQTNGKPLDTSQTNFPVNIRVFDQGYPRQESSTQVINVNKVNNPPRFSQSQYTFTYPETMLPGVVIGRVMAMSLSNIPVVYEVVPSSDIFMINQQGELSLKRSIDYETAGSLATVVITIRASELTDSDPLSSQVSVTFVVTNYDENPTMFTEIIYNAQIDEDVGIGTFVTSVAVMDCDCSADCQCTGNEFDFTLMDANGYFAINETGETRTAKDFDYDIQSVYEFAVLAWDRTGNHDDSVPARAYVRVKLRDVNNNAPRFSESRYRFVVDEDSEINHLVGVVQATDKDNLGSPLSYTITASSPKSGLFQIPDSRFGIVVVASSLKAETESVFTLTVEATDGVQSSQTVVEINVADVNDNAPQFTSCPESVSVEENLDPGATVTILQAVDSDRGIHANIEYFIEDSYDLFSPDHQEVFVVNNQTGEVETALKLDREEKSSYFLISAAKDGTSDSELRQVGHCQFVIHVSDENDNYPIFEVELYETSIKQDLGIGSRVLQVRATDSDVGENARVTYAIDGGSGLFAIDSDGWITVKSSLERNLGKKTLSITAGNTRPYHPDAQPDNTHKTTVEILVTNKNLPRFSQSLFQSNVLENATVGSTVLTLSAEPISQGTSLIYYLADVRPTDFPFRVDHSTGAVTLTRGLDHEMRTQYVFSVNTHEVGASERVEATVEIDVTDINDVAPLFGRTRYDATVSEDAPPGTIVIRIRAIDYDPLNVVISYEMEQSHDFNLFQLSNQGSSIEITTTVPFDRETREYYHVHLVAIDNGNPQHRSTTYVRVRVLDENDSPPVFDAAHYSVSVPENTPIGTTIKTVMSRDNDYGINARALFSIATGNDGRFQMTSQEVANGNEGHLVVARPLDFEANSEYNLTVVASDAKFSDTTTITVKVTKSDDEPPFFEEPLYEIPLEENTPPEMFVLTISAIDHDTPSTHLIYTINTTTVPYFNIGPITGNITTTGVPLNREKVPVVVFPVYVTDGTSIASTFVAVNVVDVNEPPYFPNTPYIGFVPENKPIGSTVRYITAFDDDDPKLADGKNSKISYTIDRSSGQSQVDADGGLFAIDSTTGLLTTTAVFNLENIRRNLTILVRASDEGNPRLSSTTLVTIVVTDISEFPPTFSQDGFVGEVAEDAALGSMVLKLSTTDEDFTNVGHQYAITDGNFPFAFYIEPSTGQILVAGILDYESKSDYNLTVAVLEQSITEVFPTDYAVVYIKILDSNDKPPVFQPKTYHRTLPENVTIGTEVRVVTCSDMDNGPNAVPKFSITAGNIGDVFEIVSHPADGNRGVVQVAGRLDREMVSSYMLEITATDIGGLTDVAILVVQIEDVNDSPPTFSPAYYEVSIIEGVRREQYVTTINATDPDQAPNGAPFTFALNNTEDKFQLKNSTGHSVELYTKLYEFSREVTPLYQVIIVASDGGSPMQSAEVMVFVSVLDETSNQEAYDGSMKIIMYALDGRFPGGVIGDVYYRDDDYQVDQNEYLMIAQQPGNNFSVDSTTGRLSCVADIPIDEYFINITVRERNSGKTVRSEITVLVRNLSSTAVQHAVALRFPLRNSPIFIDTLYMKLITALSEIFRVSSDHVYVFSIAQSSGGVASSPYGVDVWVAIQDSSGDFMNANRVLTELETNYMKFVALGVDQVEIGYDKCADERRSVGVCTNTLTALQSYSVASGYYGQIPAPNSSLTVVAIDTDLQAVYAALPEPVISCVSMPCLNGGTCHDVPQGYVCECPHEYRGPECQATTRTFNPRNSYIWLEPLSAYELSSLSFEFMSQPNTGSGLLLYQGALRQDGNNGMSDFLAVSLIDGYATVAISLGGRTSSFNLRNGHRLDNGAWHHVEIKRMKKEIRLVVDYCESATVTEEDGRFFEHRAHCEVISQTFGDFTYLNGLNPLQIGGTSYAFSHSGVTTRSFYGCIRNVYDNNRMYDLQNPLKVMNAPLGCTRGCQSECQNEGYCEAEMYTGTSCCTCVSGFTGCDCSKRSPSLWYVPNSFSEYNTSNSQQQSVIQDNPDEPSLPIRQRRHVFSRIFKYFFTFHTNLVFRIRVSTNVTNAIFFRSSSSTERSFCDLGIKNRHLYYTFKFADEMKTVTLTGANITDDKWHTVYVNRRGNTVSLQLDYKAKAYATTGGVVRLTSLSGGTMYTGGIPRYTAITRVSINKNMSTETIHQGREIENIDQDFQGCTGGVTYNGQELDEKFQFNRFRVVEGCPCATTVLDCQNNSTCADEDPPYCACPTGFTGQTCDEIVIEPTPRPRLPPGRRDADRNRLLDPVWICVFLMSLIIFIFILCLLHTLPIVGGKRPLIEEEAHDSIMAYQEHGGEMMDASGYDVTVLLKYSRRQVTLTTATTTAMGNGKLGIDGVDSRGVNGTREFSSSTKTAGESRAQGMSSSVRTGNESGGTQEIEDERIKAWIMSRVREADEDMRSFPTDDMESVRYEGKYSDFDELSELEFDEDVNNEGSEVWSIDWDNFRK</sequence>
<evidence type="ECO:0000313" key="18">
    <source>
        <dbReference type="Proteomes" id="UP001152795"/>
    </source>
</evidence>
<keyword evidence="10 13" id="KW-1015">Disulfide bond</keyword>
<evidence type="ECO:0000256" key="4">
    <source>
        <dbReference type="ARBA" id="ARBA00022729"/>
    </source>
</evidence>
<dbReference type="EMBL" id="CACRXK020000327">
    <property type="protein sequence ID" value="CAB3980813.1"/>
    <property type="molecule type" value="Genomic_DNA"/>
</dbReference>
<dbReference type="CDD" id="cd00054">
    <property type="entry name" value="EGF_CA"/>
    <property type="match status" value="1"/>
</dbReference>
<dbReference type="Proteomes" id="UP001152795">
    <property type="component" value="Unassembled WGS sequence"/>
</dbReference>
<evidence type="ECO:0000256" key="12">
    <source>
        <dbReference type="PROSITE-ProRule" id="PRU00043"/>
    </source>
</evidence>
<dbReference type="FunFam" id="2.60.40.60:FF:000092">
    <property type="entry name" value="Protocadherin 8"/>
    <property type="match status" value="1"/>
</dbReference>
<dbReference type="Pfam" id="PF02210">
    <property type="entry name" value="Laminin_G_2"/>
    <property type="match status" value="2"/>
</dbReference>
<comment type="caution">
    <text evidence="17">The sequence shown here is derived from an EMBL/GenBank/DDBJ whole genome shotgun (WGS) entry which is preliminary data.</text>
</comment>
<dbReference type="Pfam" id="PF00028">
    <property type="entry name" value="Cadherin"/>
    <property type="match status" value="10"/>
</dbReference>
<dbReference type="SMART" id="SM00282">
    <property type="entry name" value="LamG"/>
    <property type="match status" value="2"/>
</dbReference>
<feature type="compositionally biased region" description="Basic and acidic residues" evidence="14">
    <location>
        <begin position="119"/>
        <end position="131"/>
    </location>
</feature>
<comment type="caution">
    <text evidence="13">Lacks conserved residue(s) required for the propagation of feature annotation.</text>
</comment>
<keyword evidence="6 12" id="KW-0106">Calcium</keyword>
<dbReference type="InterPro" id="IPR050971">
    <property type="entry name" value="Cadherin-domain_protein"/>
</dbReference>
<dbReference type="InterPro" id="IPR015919">
    <property type="entry name" value="Cadherin-like_sf"/>
</dbReference>
<dbReference type="PROSITE" id="PS00010">
    <property type="entry name" value="ASX_HYDROXYL"/>
    <property type="match status" value="1"/>
</dbReference>
<dbReference type="Pfam" id="PF00008">
    <property type="entry name" value="EGF"/>
    <property type="match status" value="1"/>
</dbReference>
<keyword evidence="2 13" id="KW-0245">EGF-like domain</keyword>
<name>A0A7D9DBY1_PARCT</name>
<keyword evidence="7" id="KW-0130">Cell adhesion</keyword>
<evidence type="ECO:0000256" key="2">
    <source>
        <dbReference type="ARBA" id="ARBA00022536"/>
    </source>
</evidence>
<dbReference type="PRINTS" id="PR00205">
    <property type="entry name" value="CADHERIN"/>
</dbReference>
<dbReference type="GO" id="GO:0005509">
    <property type="term" value="F:calcium ion binding"/>
    <property type="evidence" value="ECO:0007669"/>
    <property type="project" value="UniProtKB-UniRule"/>
</dbReference>
<organism evidence="17 18">
    <name type="scientific">Paramuricea clavata</name>
    <name type="common">Red gorgonian</name>
    <name type="synonym">Violescent sea-whip</name>
    <dbReference type="NCBI Taxonomy" id="317549"/>
    <lineage>
        <taxon>Eukaryota</taxon>
        <taxon>Metazoa</taxon>
        <taxon>Cnidaria</taxon>
        <taxon>Anthozoa</taxon>
        <taxon>Octocorallia</taxon>
        <taxon>Malacalcyonacea</taxon>
        <taxon>Plexauridae</taxon>
        <taxon>Paramuricea</taxon>
    </lineage>
</organism>
<protein>
    <submittedName>
        <fullName evidence="17">Protocadherin</fullName>
    </submittedName>
</protein>
<dbReference type="SMART" id="SM00112">
    <property type="entry name" value="CA"/>
    <property type="match status" value="15"/>
</dbReference>
<evidence type="ECO:0000256" key="14">
    <source>
        <dbReference type="SAM" id="MobiDB-lite"/>
    </source>
</evidence>
<dbReference type="CDD" id="cd00110">
    <property type="entry name" value="LamG"/>
    <property type="match status" value="2"/>
</dbReference>
<dbReference type="FunFam" id="2.10.25.10:FF:000255">
    <property type="entry name" value="Sushi, nidogen and EGF-like domains 1"/>
    <property type="match status" value="1"/>
</dbReference>
<comment type="subcellular location">
    <subcellularLocation>
        <location evidence="1">Membrane</location>
        <topology evidence="1">Single-pass membrane protein</topology>
    </subcellularLocation>
</comment>
<keyword evidence="8 15" id="KW-1133">Transmembrane helix</keyword>
<dbReference type="GO" id="GO:0005886">
    <property type="term" value="C:plasma membrane"/>
    <property type="evidence" value="ECO:0007669"/>
    <property type="project" value="InterPro"/>
</dbReference>
<evidence type="ECO:0000256" key="3">
    <source>
        <dbReference type="ARBA" id="ARBA00022692"/>
    </source>
</evidence>
<dbReference type="PROSITE" id="PS00022">
    <property type="entry name" value="EGF_1"/>
    <property type="match status" value="2"/>
</dbReference>
<feature type="chain" id="PRO_5043859713" evidence="16">
    <location>
        <begin position="20"/>
        <end position="2906"/>
    </location>
</feature>
<dbReference type="InterPro" id="IPR000742">
    <property type="entry name" value="EGF"/>
</dbReference>
<dbReference type="PROSITE" id="PS01186">
    <property type="entry name" value="EGF_2"/>
    <property type="match status" value="1"/>
</dbReference>
<dbReference type="InterPro" id="IPR020894">
    <property type="entry name" value="Cadherin_CS"/>
</dbReference>
<evidence type="ECO:0000256" key="15">
    <source>
        <dbReference type="SAM" id="Phobius"/>
    </source>
</evidence>